<feature type="region of interest" description="Disordered" evidence="1">
    <location>
        <begin position="1"/>
        <end position="140"/>
    </location>
</feature>
<evidence type="ECO:0000313" key="3">
    <source>
        <dbReference type="Proteomes" id="UP000298663"/>
    </source>
</evidence>
<proteinExistence type="predicted"/>
<evidence type="ECO:0000256" key="1">
    <source>
        <dbReference type="SAM" id="MobiDB-lite"/>
    </source>
</evidence>
<reference evidence="2 3" key="1">
    <citation type="journal article" date="2015" name="Genome Biol.">
        <title>Comparative genomics of Steinernema reveals deeply conserved gene regulatory networks.</title>
        <authorList>
            <person name="Dillman A.R."/>
            <person name="Macchietto M."/>
            <person name="Porter C.F."/>
            <person name="Rogers A."/>
            <person name="Williams B."/>
            <person name="Antoshechkin I."/>
            <person name="Lee M.M."/>
            <person name="Goodwin Z."/>
            <person name="Lu X."/>
            <person name="Lewis E.E."/>
            <person name="Goodrich-Blair H."/>
            <person name="Stock S.P."/>
            <person name="Adams B.J."/>
            <person name="Sternberg P.W."/>
            <person name="Mortazavi A."/>
        </authorList>
    </citation>
    <scope>NUCLEOTIDE SEQUENCE [LARGE SCALE GENOMIC DNA]</scope>
    <source>
        <strain evidence="2 3">ALL</strain>
    </source>
</reference>
<accession>A0A4U5LZL9</accession>
<name>A0A4U5LZL9_STECR</name>
<organism evidence="2 3">
    <name type="scientific">Steinernema carpocapsae</name>
    <name type="common">Entomopathogenic nematode</name>
    <dbReference type="NCBI Taxonomy" id="34508"/>
    <lineage>
        <taxon>Eukaryota</taxon>
        <taxon>Metazoa</taxon>
        <taxon>Ecdysozoa</taxon>
        <taxon>Nematoda</taxon>
        <taxon>Chromadorea</taxon>
        <taxon>Rhabditida</taxon>
        <taxon>Tylenchina</taxon>
        <taxon>Panagrolaimomorpha</taxon>
        <taxon>Strongyloidoidea</taxon>
        <taxon>Steinernematidae</taxon>
        <taxon>Steinernema</taxon>
    </lineage>
</organism>
<gene>
    <name evidence="2" type="ORF">L596_028859</name>
</gene>
<keyword evidence="3" id="KW-1185">Reference proteome</keyword>
<protein>
    <submittedName>
        <fullName evidence="2">Uncharacterized protein</fullName>
    </submittedName>
</protein>
<dbReference type="AlphaFoldDB" id="A0A4U5LZL9"/>
<sequence length="140" mass="15398">MSNVGQRLQRKFEGSRNSNWPERDESPEVDERRSNHASDSRSNDGRRSNAEFNQEEWGAASVGDEWSQIPDRVLNGGARQNASWNSGPPQGPRRYDAPSRDNRPPPPGGPPQNYSGLGYDNGPNRRPNGPDSLATSTAAI</sequence>
<evidence type="ECO:0000313" key="2">
    <source>
        <dbReference type="EMBL" id="TKR61799.1"/>
    </source>
</evidence>
<feature type="compositionally biased region" description="Basic and acidic residues" evidence="1">
    <location>
        <begin position="21"/>
        <end position="49"/>
    </location>
</feature>
<reference evidence="2 3" key="2">
    <citation type="journal article" date="2019" name="G3 (Bethesda)">
        <title>Hybrid Assembly of the Genome of the Entomopathogenic Nematode Steinernema carpocapsae Identifies the X-Chromosome.</title>
        <authorList>
            <person name="Serra L."/>
            <person name="Macchietto M."/>
            <person name="Macias-Munoz A."/>
            <person name="McGill C.J."/>
            <person name="Rodriguez I.M."/>
            <person name="Rodriguez B."/>
            <person name="Murad R."/>
            <person name="Mortazavi A."/>
        </authorList>
    </citation>
    <scope>NUCLEOTIDE SEQUENCE [LARGE SCALE GENOMIC DNA]</scope>
    <source>
        <strain evidence="2 3">ALL</strain>
    </source>
</reference>
<feature type="compositionally biased region" description="Polar residues" evidence="1">
    <location>
        <begin position="78"/>
        <end position="88"/>
    </location>
</feature>
<feature type="compositionally biased region" description="Basic and acidic residues" evidence="1">
    <location>
        <begin position="93"/>
        <end position="103"/>
    </location>
</feature>
<dbReference type="Proteomes" id="UP000298663">
    <property type="component" value="Unassembled WGS sequence"/>
</dbReference>
<dbReference type="EMBL" id="AZBU02000011">
    <property type="protein sequence ID" value="TKR61799.1"/>
    <property type="molecule type" value="Genomic_DNA"/>
</dbReference>
<comment type="caution">
    <text evidence="2">The sequence shown here is derived from an EMBL/GenBank/DDBJ whole genome shotgun (WGS) entry which is preliminary data.</text>
</comment>